<evidence type="ECO:0000313" key="2">
    <source>
        <dbReference type="Proteomes" id="UP001055811"/>
    </source>
</evidence>
<dbReference type="EMBL" id="CM042017">
    <property type="protein sequence ID" value="KAI3688786.1"/>
    <property type="molecule type" value="Genomic_DNA"/>
</dbReference>
<name>A0ACB8YU70_CICIN</name>
<accession>A0ACB8YU70</accession>
<sequence length="214" mass="24037">MADDEELKAENLSPNTLIAWERIRLPSLVNQCQSQSPAIVLSDPHGGGGGWSTPTVGEDGRTSIIFPPTDHEGLNLHNHYDVRDTYNERPCPSSPVLSGLKPEAMGGCVAVKWRVPLFKLPSIVSYIWNCSLIRGGLLRSFAFPLAGSMVLLILFYLRFRLRRRLRREAVNELLSVIKEKDERIHQLLYQIARMNELLLTTHHGVRMISKVASG</sequence>
<proteinExistence type="predicted"/>
<reference evidence="1 2" key="2">
    <citation type="journal article" date="2022" name="Mol. Ecol. Resour.">
        <title>The genomes of chicory, endive, great burdock and yacon provide insights into Asteraceae paleo-polyploidization history and plant inulin production.</title>
        <authorList>
            <person name="Fan W."/>
            <person name="Wang S."/>
            <person name="Wang H."/>
            <person name="Wang A."/>
            <person name="Jiang F."/>
            <person name="Liu H."/>
            <person name="Zhao H."/>
            <person name="Xu D."/>
            <person name="Zhang Y."/>
        </authorList>
    </citation>
    <scope>NUCLEOTIDE SEQUENCE [LARGE SCALE GENOMIC DNA]</scope>
    <source>
        <strain evidence="2">cv. Punajuju</strain>
        <tissue evidence="1">Leaves</tissue>
    </source>
</reference>
<comment type="caution">
    <text evidence="1">The sequence shown here is derived from an EMBL/GenBank/DDBJ whole genome shotgun (WGS) entry which is preliminary data.</text>
</comment>
<gene>
    <name evidence="1" type="ORF">L2E82_46613</name>
</gene>
<reference evidence="2" key="1">
    <citation type="journal article" date="2022" name="Mol. Ecol. Resour.">
        <title>The genomes of chicory, endive, great burdock and yacon provide insights into Asteraceae palaeo-polyploidization history and plant inulin production.</title>
        <authorList>
            <person name="Fan W."/>
            <person name="Wang S."/>
            <person name="Wang H."/>
            <person name="Wang A."/>
            <person name="Jiang F."/>
            <person name="Liu H."/>
            <person name="Zhao H."/>
            <person name="Xu D."/>
            <person name="Zhang Y."/>
        </authorList>
    </citation>
    <scope>NUCLEOTIDE SEQUENCE [LARGE SCALE GENOMIC DNA]</scope>
    <source>
        <strain evidence="2">cv. Punajuju</strain>
    </source>
</reference>
<dbReference type="Proteomes" id="UP001055811">
    <property type="component" value="Linkage Group LG09"/>
</dbReference>
<evidence type="ECO:0000313" key="1">
    <source>
        <dbReference type="EMBL" id="KAI3688786.1"/>
    </source>
</evidence>
<protein>
    <submittedName>
        <fullName evidence="1">Uncharacterized protein</fullName>
    </submittedName>
</protein>
<keyword evidence="2" id="KW-1185">Reference proteome</keyword>
<organism evidence="1 2">
    <name type="scientific">Cichorium intybus</name>
    <name type="common">Chicory</name>
    <dbReference type="NCBI Taxonomy" id="13427"/>
    <lineage>
        <taxon>Eukaryota</taxon>
        <taxon>Viridiplantae</taxon>
        <taxon>Streptophyta</taxon>
        <taxon>Embryophyta</taxon>
        <taxon>Tracheophyta</taxon>
        <taxon>Spermatophyta</taxon>
        <taxon>Magnoliopsida</taxon>
        <taxon>eudicotyledons</taxon>
        <taxon>Gunneridae</taxon>
        <taxon>Pentapetalae</taxon>
        <taxon>asterids</taxon>
        <taxon>campanulids</taxon>
        <taxon>Asterales</taxon>
        <taxon>Asteraceae</taxon>
        <taxon>Cichorioideae</taxon>
        <taxon>Cichorieae</taxon>
        <taxon>Cichoriinae</taxon>
        <taxon>Cichorium</taxon>
    </lineage>
</organism>